<dbReference type="EMBL" id="FOIA01000002">
    <property type="protein sequence ID" value="SES69581.1"/>
    <property type="molecule type" value="Genomic_DNA"/>
</dbReference>
<dbReference type="Proteomes" id="UP000199345">
    <property type="component" value="Unassembled WGS sequence"/>
</dbReference>
<reference evidence="2" key="1">
    <citation type="submission" date="2016-10" db="EMBL/GenBank/DDBJ databases">
        <authorList>
            <person name="Varghese N."/>
            <person name="Submissions S."/>
        </authorList>
    </citation>
    <scope>NUCLEOTIDE SEQUENCE [LARGE SCALE GENOMIC DNA]</scope>
    <source>
        <strain evidence="2">Nm71</strain>
    </source>
</reference>
<evidence type="ECO:0008006" key="3">
    <source>
        <dbReference type="Google" id="ProtNLM"/>
    </source>
</evidence>
<keyword evidence="2" id="KW-1185">Reference proteome</keyword>
<dbReference type="RefSeq" id="WP_090655443.1">
    <property type="nucleotide sequence ID" value="NZ_FOIA01000002.1"/>
</dbReference>
<name>A0A1H9YKT7_9PROT</name>
<gene>
    <name evidence="1" type="ORF">SAMN05216326_10248</name>
</gene>
<evidence type="ECO:0000313" key="2">
    <source>
        <dbReference type="Proteomes" id="UP000199345"/>
    </source>
</evidence>
<sequence>MSNNPKKHSAVDATNLTPILEEDLDDVALFLHHHMNNRFTQSEWKQGISQSWMPEVPNYGFMLKNDAQIVGVLCAIYSEQSIAGELKRFCNPHSWCVLAEFRKRSIELVLALIQQKAYIFTMFSPNKDGLEIFRYLKFKPLDNHVLIFLNWPSAFGAGQIPEFRDNQQLLQHLPEPVAKQYQDHAHFSWLNYLFFKEGNRYGFLIYKRRLYKRLGSAWIMYISDAALFRQCWPAIRAHLLLKHGLFTSKIEARLLDQPIKSWFKPEQGTQKFYLSDEISADNIQNLYSELVALDL</sequence>
<protein>
    <recommendedName>
        <fullName evidence="3">N-acetyltransferase domain-containing protein</fullName>
    </recommendedName>
</protein>
<proteinExistence type="predicted"/>
<accession>A0A1H9YKT7</accession>
<organism evidence="1 2">
    <name type="scientific">Nitrosomonas marina</name>
    <dbReference type="NCBI Taxonomy" id="917"/>
    <lineage>
        <taxon>Bacteria</taxon>
        <taxon>Pseudomonadati</taxon>
        <taxon>Pseudomonadota</taxon>
        <taxon>Betaproteobacteria</taxon>
        <taxon>Nitrosomonadales</taxon>
        <taxon>Nitrosomonadaceae</taxon>
        <taxon>Nitrosomonas</taxon>
    </lineage>
</organism>
<dbReference type="OrthoDB" id="5571267at2"/>
<dbReference type="AlphaFoldDB" id="A0A1H9YKT7"/>
<evidence type="ECO:0000313" key="1">
    <source>
        <dbReference type="EMBL" id="SES69581.1"/>
    </source>
</evidence>